<sequence length="383" mass="44400">MTLLKNKYKKYLSLADDSSNKTSKMSQLKTKASQQRYLMTWNTLPRIRSRQNSSNLQRKLINTREENEPSQERSTRSTFLNSRNFKWSPLRRLWPLPREQIDSGQQVELQQTYIKNSTTLLKTSIILVRAKNWTKMAKILPQKHYDCQKASNTCKTKTKTEKTISSHQTLLKKFNKQDLRKLLLKEQPNQNLEASIRTGAREEETSMAVEDLFLAEAEEGVCTDHKPLEAIRHTPNENCHNPATEPIINPVTKFIRNEEKTRKTTKNAKNTKNIKKHINNNPLLHSRGWDSTRKQTSSFHRKLEEDDNTNMALVRYSGRIQDPIQFKTNSVDNNGIQTFRIGSASSEQGSRFIFEVKSTLKLVIFVDNSNITLNTIAFEAKFL</sequence>
<gene>
    <name evidence="1" type="ORF">G6F51_008556</name>
</gene>
<organism evidence="1 2">
    <name type="scientific">Rhizopus oryzae</name>
    <name type="common">Mucormycosis agent</name>
    <name type="synonym">Rhizopus arrhizus var. delemar</name>
    <dbReference type="NCBI Taxonomy" id="64495"/>
    <lineage>
        <taxon>Eukaryota</taxon>
        <taxon>Fungi</taxon>
        <taxon>Fungi incertae sedis</taxon>
        <taxon>Mucoromycota</taxon>
        <taxon>Mucoromycotina</taxon>
        <taxon>Mucoromycetes</taxon>
        <taxon>Mucorales</taxon>
        <taxon>Mucorineae</taxon>
        <taxon>Rhizopodaceae</taxon>
        <taxon>Rhizopus</taxon>
    </lineage>
</organism>
<comment type="caution">
    <text evidence="1">The sequence shown here is derived from an EMBL/GenBank/DDBJ whole genome shotgun (WGS) entry which is preliminary data.</text>
</comment>
<accession>A0A9P6Y6E2</accession>
<evidence type="ECO:0000313" key="2">
    <source>
        <dbReference type="Proteomes" id="UP000717996"/>
    </source>
</evidence>
<reference evidence="1" key="1">
    <citation type="journal article" date="2020" name="Microb. Genom.">
        <title>Genetic diversity of clinical and environmental Mucorales isolates obtained from an investigation of mucormycosis cases among solid organ transplant recipients.</title>
        <authorList>
            <person name="Nguyen M.H."/>
            <person name="Kaul D."/>
            <person name="Muto C."/>
            <person name="Cheng S.J."/>
            <person name="Richter R.A."/>
            <person name="Bruno V.M."/>
            <person name="Liu G."/>
            <person name="Beyhan S."/>
            <person name="Sundermann A.J."/>
            <person name="Mounaud S."/>
            <person name="Pasculle A.W."/>
            <person name="Nierman W.C."/>
            <person name="Driscoll E."/>
            <person name="Cumbie R."/>
            <person name="Clancy C.J."/>
            <person name="Dupont C.L."/>
        </authorList>
    </citation>
    <scope>NUCLEOTIDE SEQUENCE</scope>
    <source>
        <strain evidence="1">GL16</strain>
    </source>
</reference>
<dbReference type="AlphaFoldDB" id="A0A9P6Y6E2"/>
<proteinExistence type="predicted"/>
<protein>
    <submittedName>
        <fullName evidence="1">Uncharacterized protein</fullName>
    </submittedName>
</protein>
<dbReference type="EMBL" id="JAANIT010001419">
    <property type="protein sequence ID" value="KAG1540383.1"/>
    <property type="molecule type" value="Genomic_DNA"/>
</dbReference>
<name>A0A9P6Y6E2_RHIOR</name>
<evidence type="ECO:0000313" key="1">
    <source>
        <dbReference type="EMBL" id="KAG1540383.1"/>
    </source>
</evidence>
<dbReference type="Proteomes" id="UP000717996">
    <property type="component" value="Unassembled WGS sequence"/>
</dbReference>